<evidence type="ECO:0000256" key="7">
    <source>
        <dbReference type="ARBA" id="ARBA00022840"/>
    </source>
</evidence>
<dbReference type="PANTHER" id="PTHR12604">
    <property type="entry name" value="KU AUTOANTIGEN DNA HELICASE"/>
    <property type="match status" value="1"/>
</dbReference>
<dbReference type="Gene3D" id="4.10.970.10">
    <property type="entry name" value="Ku70, bridge and pillars"/>
    <property type="match status" value="1"/>
</dbReference>
<dbReference type="InterPro" id="IPR005161">
    <property type="entry name" value="Ku_N"/>
</dbReference>
<evidence type="ECO:0000256" key="8">
    <source>
        <dbReference type="ARBA" id="ARBA00023125"/>
    </source>
</evidence>
<dbReference type="SUPFAM" id="SSF53300">
    <property type="entry name" value="vWA-like"/>
    <property type="match status" value="1"/>
</dbReference>
<dbReference type="GO" id="GO:0003684">
    <property type="term" value="F:damaged DNA binding"/>
    <property type="evidence" value="ECO:0007669"/>
    <property type="project" value="InterPro"/>
</dbReference>
<dbReference type="InterPro" id="IPR005160">
    <property type="entry name" value="Ku_C"/>
</dbReference>
<accession>A0A8R2AGD4</accession>
<dbReference type="InterPro" id="IPR036465">
    <property type="entry name" value="vWFA_dom_sf"/>
</dbReference>
<dbReference type="PIRSF" id="PIRSF003033">
    <property type="entry name" value="Ku70"/>
    <property type="match status" value="1"/>
</dbReference>
<organism evidence="13 14">
    <name type="scientific">Bombyx mori</name>
    <name type="common">Silk moth</name>
    <dbReference type="NCBI Taxonomy" id="7091"/>
    <lineage>
        <taxon>Eukaryota</taxon>
        <taxon>Metazoa</taxon>
        <taxon>Ecdysozoa</taxon>
        <taxon>Arthropoda</taxon>
        <taxon>Hexapoda</taxon>
        <taxon>Insecta</taxon>
        <taxon>Pterygota</taxon>
        <taxon>Neoptera</taxon>
        <taxon>Endopterygota</taxon>
        <taxon>Lepidoptera</taxon>
        <taxon>Glossata</taxon>
        <taxon>Ditrysia</taxon>
        <taxon>Bombycoidea</taxon>
        <taxon>Bombycidae</taxon>
        <taxon>Bombycinae</taxon>
        <taxon>Bombyx</taxon>
    </lineage>
</organism>
<dbReference type="Proteomes" id="UP000005204">
    <property type="component" value="Unassembled WGS sequence"/>
</dbReference>
<dbReference type="CDD" id="cd00788">
    <property type="entry name" value="KU70"/>
    <property type="match status" value="1"/>
</dbReference>
<dbReference type="RefSeq" id="XP_004922404.2">
    <property type="nucleotide sequence ID" value="XM_004922347.5"/>
</dbReference>
<proteinExistence type="inferred from homology"/>
<dbReference type="PANTHER" id="PTHR12604:SF2">
    <property type="entry name" value="X-RAY REPAIR CROSS-COMPLEMENTING PROTEIN 6"/>
    <property type="match status" value="1"/>
</dbReference>
<evidence type="ECO:0000256" key="5">
    <source>
        <dbReference type="ARBA" id="ARBA00022801"/>
    </source>
</evidence>
<keyword evidence="6" id="KW-0347">Helicase</keyword>
<dbReference type="Gene3D" id="2.40.290.10">
    <property type="match status" value="1"/>
</dbReference>
<evidence type="ECO:0000256" key="2">
    <source>
        <dbReference type="ARBA" id="ARBA00005240"/>
    </source>
</evidence>
<dbReference type="GO" id="GO:0006303">
    <property type="term" value="P:double-strand break repair via nonhomologous end joining"/>
    <property type="evidence" value="ECO:0007669"/>
    <property type="project" value="InterPro"/>
</dbReference>
<dbReference type="GO" id="GO:0005524">
    <property type="term" value="F:ATP binding"/>
    <property type="evidence" value="ECO:0007669"/>
    <property type="project" value="UniProtKB-KW"/>
</dbReference>
<dbReference type="GO" id="GO:0016787">
    <property type="term" value="F:hydrolase activity"/>
    <property type="evidence" value="ECO:0007669"/>
    <property type="project" value="UniProtKB-KW"/>
</dbReference>
<dbReference type="AlphaFoldDB" id="A0A8R2AGD4"/>
<dbReference type="EnsemblMetazoa" id="XM_004922347.4">
    <property type="protein sequence ID" value="XP_004922404.2"/>
    <property type="gene ID" value="LOC101736121"/>
</dbReference>
<dbReference type="Pfam" id="PF03731">
    <property type="entry name" value="Ku_N"/>
    <property type="match status" value="1"/>
</dbReference>
<dbReference type="InterPro" id="IPR006164">
    <property type="entry name" value="DNA_bd_Ku70/Ku80"/>
</dbReference>
<dbReference type="InterPro" id="IPR006165">
    <property type="entry name" value="Ku70"/>
</dbReference>
<dbReference type="SMR" id="A0A8R2AGD4"/>
<dbReference type="SMART" id="SM00559">
    <property type="entry name" value="Ku78"/>
    <property type="match status" value="1"/>
</dbReference>
<dbReference type="Gene3D" id="3.40.50.410">
    <property type="entry name" value="von Willebrand factor, type A domain"/>
    <property type="match status" value="1"/>
</dbReference>
<evidence type="ECO:0000256" key="10">
    <source>
        <dbReference type="ARBA" id="ARBA00023204"/>
    </source>
</evidence>
<dbReference type="InterPro" id="IPR047087">
    <property type="entry name" value="KU70_core_dom"/>
</dbReference>
<dbReference type="SUPFAM" id="SSF100939">
    <property type="entry name" value="SPOC domain-like"/>
    <property type="match status" value="1"/>
</dbReference>
<evidence type="ECO:0000259" key="12">
    <source>
        <dbReference type="SMART" id="SM00559"/>
    </source>
</evidence>
<keyword evidence="9" id="KW-0233">DNA recombination</keyword>
<dbReference type="GeneID" id="101736121"/>
<dbReference type="GO" id="GO:0000723">
    <property type="term" value="P:telomere maintenance"/>
    <property type="evidence" value="ECO:0007669"/>
    <property type="project" value="InterPro"/>
</dbReference>
<keyword evidence="7" id="KW-0067">ATP-binding</keyword>
<keyword evidence="11" id="KW-0539">Nucleus</keyword>
<evidence type="ECO:0000256" key="4">
    <source>
        <dbReference type="ARBA" id="ARBA00022763"/>
    </source>
</evidence>
<comment type="subcellular location">
    <subcellularLocation>
        <location evidence="1">Nucleus</location>
    </subcellularLocation>
</comment>
<protein>
    <recommendedName>
        <fullName evidence="12">Ku domain-containing protein</fullName>
    </recommendedName>
</protein>
<evidence type="ECO:0000256" key="3">
    <source>
        <dbReference type="ARBA" id="ARBA00022741"/>
    </source>
</evidence>
<dbReference type="Pfam" id="PF02735">
    <property type="entry name" value="Ku"/>
    <property type="match status" value="1"/>
</dbReference>
<evidence type="ECO:0000256" key="6">
    <source>
        <dbReference type="ARBA" id="ARBA00022806"/>
    </source>
</evidence>
<dbReference type="InterPro" id="IPR016194">
    <property type="entry name" value="SPOC-like_C_dom_sf"/>
</dbReference>
<keyword evidence="5" id="KW-0378">Hydrolase</keyword>
<feature type="domain" description="Ku" evidence="12">
    <location>
        <begin position="282"/>
        <end position="426"/>
    </location>
</feature>
<comment type="similarity">
    <text evidence="2">Belongs to the ku70 family.</text>
</comment>
<dbReference type="CTD" id="117419"/>
<reference evidence="14" key="1">
    <citation type="journal article" date="2008" name="Insect Biochem. Mol. Biol.">
        <title>The genome of a lepidopteran model insect, the silkworm Bombyx mori.</title>
        <authorList>
            <consortium name="International Silkworm Genome Consortium"/>
        </authorList>
    </citation>
    <scope>NUCLEOTIDE SEQUENCE [LARGE SCALE GENOMIC DNA]</scope>
    <source>
        <strain evidence="14">p50T</strain>
    </source>
</reference>
<sequence length="580" mass="65791">MDSDIEVEECEEFSYRGNAGTIILINVYDPLSCKFPQIAHVATCQALKHYLRTSTSHNVGVVLYGIDDPTSNIKNVLEVMPLAPPNMDDYKKLKNINILALKQAKELRLSDALWYCNKMFNSCTKTLSSQTIILLSRLDTPPLSEDETPTFDRIVELNNSEIILKLINLSDSEYEIHQFYKDLLFEVNKNSLPKSVWKIEDVTKLILNECDRHLATAQLIFEIGNNVSIGISIYKLLKSNIEPKKVYLSNETNAVVTSDTKTTKVLVKPDTDMDIDRVEEQEMPLLKSELLHCQEYGNEIIAFTDNEFKTINNPFGPAKLKLLGFKPETFLCKEKWFLKNCSFLFPNEKSIEGSTTALKAMHQACIETKTVAICVICSRINSKPNIVALSPCTRPLGLDIDIGFDVIPLPFSENVRDLSSLFSDEIADTSDTQKDMLKNIINNVKFNYTPSMFENPKLQSLYRVIEAKALKQDDIEPFVDTTKPLNKIFNEIDGEQFYELFGPFGVTAVKRNSETKPANTKLQKTADVNIDVLDQRVKDRKVNMYTVPQLKDILKHKKATEALTGLNKSNLVDLVYKYCS</sequence>
<evidence type="ECO:0000256" key="11">
    <source>
        <dbReference type="ARBA" id="ARBA00023242"/>
    </source>
</evidence>
<dbReference type="Gene3D" id="1.10.1600.10">
    <property type="match status" value="1"/>
</dbReference>
<evidence type="ECO:0000256" key="9">
    <source>
        <dbReference type="ARBA" id="ARBA00023172"/>
    </source>
</evidence>
<dbReference type="GO" id="GO:0042162">
    <property type="term" value="F:telomeric DNA binding"/>
    <property type="evidence" value="ECO:0007669"/>
    <property type="project" value="InterPro"/>
</dbReference>
<name>A0A8R2AGD4_BOMMO</name>
<dbReference type="Pfam" id="PF03730">
    <property type="entry name" value="Ku_C"/>
    <property type="match status" value="1"/>
</dbReference>
<keyword evidence="3" id="KW-0547">Nucleotide-binding</keyword>
<evidence type="ECO:0000256" key="1">
    <source>
        <dbReference type="ARBA" id="ARBA00004123"/>
    </source>
</evidence>
<reference evidence="13" key="2">
    <citation type="submission" date="2022-06" db="UniProtKB">
        <authorList>
            <consortium name="EnsemblMetazoa"/>
        </authorList>
    </citation>
    <scope>IDENTIFICATION</scope>
    <source>
        <strain evidence="13">p50T (Dazao)</strain>
    </source>
</reference>
<keyword evidence="4" id="KW-0227">DNA damage</keyword>
<dbReference type="GO" id="GO:0043564">
    <property type="term" value="C:Ku70:Ku80 complex"/>
    <property type="evidence" value="ECO:0007669"/>
    <property type="project" value="InterPro"/>
</dbReference>
<dbReference type="GO" id="GO:0003678">
    <property type="term" value="F:DNA helicase activity"/>
    <property type="evidence" value="ECO:0007669"/>
    <property type="project" value="InterPro"/>
</dbReference>
<keyword evidence="8" id="KW-0238">DNA-binding</keyword>
<keyword evidence="14" id="KW-1185">Reference proteome</keyword>
<dbReference type="GO" id="GO:0003690">
    <property type="term" value="F:double-stranded DNA binding"/>
    <property type="evidence" value="ECO:0007669"/>
    <property type="project" value="TreeGrafter"/>
</dbReference>
<evidence type="ECO:0000313" key="13">
    <source>
        <dbReference type="EnsemblMetazoa" id="XP_004922404.2"/>
    </source>
</evidence>
<keyword evidence="10" id="KW-0234">DNA repair</keyword>
<dbReference type="NCBIfam" id="TIGR00578">
    <property type="entry name" value="ku70"/>
    <property type="match status" value="1"/>
</dbReference>
<evidence type="ECO:0000313" key="14">
    <source>
        <dbReference type="Proteomes" id="UP000005204"/>
    </source>
</evidence>
<dbReference type="GO" id="GO:0006310">
    <property type="term" value="P:DNA recombination"/>
    <property type="evidence" value="ECO:0007669"/>
    <property type="project" value="UniProtKB-KW"/>
</dbReference>
<dbReference type="KEGG" id="bmor:101736121"/>
<dbReference type="InterPro" id="IPR027388">
    <property type="entry name" value="Ku70_bridge/pillars_dom_sf"/>
</dbReference>